<dbReference type="InterPro" id="IPR038987">
    <property type="entry name" value="MoeA-like"/>
</dbReference>
<dbReference type="InterPro" id="IPR005111">
    <property type="entry name" value="MoeA_C_domain_IV"/>
</dbReference>
<keyword evidence="7" id="KW-0808">Transferase</keyword>
<keyword evidence="7" id="KW-0460">Magnesium</keyword>
<dbReference type="Gene3D" id="3.90.105.10">
    <property type="entry name" value="Molybdopterin biosynthesis moea protein, domain 2"/>
    <property type="match status" value="1"/>
</dbReference>
<dbReference type="PROSITE" id="PS01079">
    <property type="entry name" value="MOCF_BIOSYNTHESIS_2"/>
    <property type="match status" value="1"/>
</dbReference>
<dbReference type="NCBIfam" id="TIGR00177">
    <property type="entry name" value="molyb_syn"/>
    <property type="match status" value="1"/>
</dbReference>
<keyword evidence="7" id="KW-0479">Metal-binding</keyword>
<organism evidence="9 10">
    <name type="scientific">Cyanobium gracile UHCC 0139</name>
    <dbReference type="NCBI Taxonomy" id="3110308"/>
    <lineage>
        <taxon>Bacteria</taxon>
        <taxon>Bacillati</taxon>
        <taxon>Cyanobacteriota</taxon>
        <taxon>Cyanophyceae</taxon>
        <taxon>Synechococcales</taxon>
        <taxon>Prochlorococcaceae</taxon>
        <taxon>Cyanobium</taxon>
    </lineage>
</organism>
<feature type="domain" description="MoaB/Mog" evidence="8">
    <location>
        <begin position="191"/>
        <end position="328"/>
    </location>
</feature>
<keyword evidence="4 7" id="KW-0500">Molybdenum</keyword>
<dbReference type="CDD" id="cd00887">
    <property type="entry name" value="MoeA"/>
    <property type="match status" value="1"/>
</dbReference>
<keyword evidence="10" id="KW-1185">Reference proteome</keyword>
<keyword evidence="5 7" id="KW-0501">Molybdenum cofactor biosynthesis</keyword>
<accession>A0ABU5RQP2</accession>
<reference evidence="9 10" key="1">
    <citation type="submission" date="2023-12" db="EMBL/GenBank/DDBJ databases">
        <title>Baltic Sea Cyanobacteria.</title>
        <authorList>
            <person name="Delbaje E."/>
            <person name="Fewer D.P."/>
            <person name="Shishido T.K."/>
        </authorList>
    </citation>
    <scope>NUCLEOTIDE SEQUENCE [LARGE SCALE GENOMIC DNA]</scope>
    <source>
        <strain evidence="9 10">UHCC 0139</strain>
    </source>
</reference>
<comment type="similarity">
    <text evidence="3 7">Belongs to the MoeA family.</text>
</comment>
<name>A0ABU5RQP2_9CYAN</name>
<evidence type="ECO:0000256" key="2">
    <source>
        <dbReference type="ARBA" id="ARBA00005046"/>
    </source>
</evidence>
<dbReference type="SUPFAM" id="SSF63882">
    <property type="entry name" value="MoeA N-terminal region -like"/>
    <property type="match status" value="1"/>
</dbReference>
<dbReference type="InterPro" id="IPR005110">
    <property type="entry name" value="MoeA_linker/N"/>
</dbReference>
<protein>
    <recommendedName>
        <fullName evidence="7">Molybdopterin molybdenumtransferase</fullName>
        <ecNumber evidence="7">2.10.1.1</ecNumber>
    </recommendedName>
</protein>
<evidence type="ECO:0000256" key="7">
    <source>
        <dbReference type="RuleBase" id="RU365090"/>
    </source>
</evidence>
<dbReference type="PANTHER" id="PTHR10192:SF5">
    <property type="entry name" value="GEPHYRIN"/>
    <property type="match status" value="1"/>
</dbReference>
<comment type="pathway">
    <text evidence="2 7">Cofactor biosynthesis; molybdopterin biosynthesis.</text>
</comment>
<gene>
    <name evidence="9" type="ORF">VB738_02210</name>
</gene>
<comment type="catalytic activity">
    <reaction evidence="6">
        <text>adenylyl-molybdopterin + molybdate = Mo-molybdopterin + AMP + H(+)</text>
        <dbReference type="Rhea" id="RHEA:35047"/>
        <dbReference type="ChEBI" id="CHEBI:15378"/>
        <dbReference type="ChEBI" id="CHEBI:36264"/>
        <dbReference type="ChEBI" id="CHEBI:62727"/>
        <dbReference type="ChEBI" id="CHEBI:71302"/>
        <dbReference type="ChEBI" id="CHEBI:456215"/>
        <dbReference type="EC" id="2.10.1.1"/>
    </reaction>
</comment>
<dbReference type="SMART" id="SM00852">
    <property type="entry name" value="MoCF_biosynth"/>
    <property type="match status" value="1"/>
</dbReference>
<dbReference type="Pfam" id="PF03453">
    <property type="entry name" value="MoeA_N"/>
    <property type="match status" value="1"/>
</dbReference>
<evidence type="ECO:0000256" key="1">
    <source>
        <dbReference type="ARBA" id="ARBA00002901"/>
    </source>
</evidence>
<dbReference type="PANTHER" id="PTHR10192">
    <property type="entry name" value="MOLYBDOPTERIN BIOSYNTHESIS PROTEIN"/>
    <property type="match status" value="1"/>
</dbReference>
<proteinExistence type="inferred from homology"/>
<dbReference type="SUPFAM" id="SSF63867">
    <property type="entry name" value="MoeA C-terminal domain-like"/>
    <property type="match status" value="1"/>
</dbReference>
<evidence type="ECO:0000256" key="5">
    <source>
        <dbReference type="ARBA" id="ARBA00023150"/>
    </source>
</evidence>
<evidence type="ECO:0000256" key="4">
    <source>
        <dbReference type="ARBA" id="ARBA00022505"/>
    </source>
</evidence>
<evidence type="ECO:0000256" key="6">
    <source>
        <dbReference type="ARBA" id="ARBA00047317"/>
    </source>
</evidence>
<dbReference type="InterPro" id="IPR001453">
    <property type="entry name" value="MoaB/Mog_dom"/>
</dbReference>
<dbReference type="EC" id="2.10.1.1" evidence="7"/>
<dbReference type="InterPro" id="IPR036135">
    <property type="entry name" value="MoeA_linker/N_sf"/>
</dbReference>
<comment type="function">
    <text evidence="1 7">Catalyzes the insertion of molybdate into adenylated molybdopterin with the concomitant release of AMP.</text>
</comment>
<evidence type="ECO:0000259" key="8">
    <source>
        <dbReference type="SMART" id="SM00852"/>
    </source>
</evidence>
<dbReference type="SUPFAM" id="SSF53218">
    <property type="entry name" value="Molybdenum cofactor biosynthesis proteins"/>
    <property type="match status" value="1"/>
</dbReference>
<sequence length="418" mass="43200">MAEPFPREGLPLEEARRRVLAAITPLTGRERLPLGRCLGRVSAEPVRAPEAVPGFRASIMDGYAITDAEAPSPGRRWSLVGRSAPGAPYGGVLAEGEAIRILTGAPLPEGAQRVLPQELVSPESPGAGGGAESLRMTGEAGPNPWIRAPEEEAAAGDELLPAGVRLGAAALGRLASCGVASLAVSVQPRVGLLISGDELVAAGAARGPGQIWESNGTLLRALLERLGYPVSEQRVVADDPAALRQALLELAADCDVVVSTGGVSAGDSDWIRPLLAELGEVGFWKLFLKPGRPFAFGRLGPRPFFGLPGNPVAAAVTALQLLWPALQQLEGGEVVPLPRLKVRLASALKRGAGRPELARARLAVAGDGALLAQVEGSQASSRIGSLQGADLLLEIPAEAGSLAAGTELWAQLLRLPLL</sequence>
<comment type="caution">
    <text evidence="9">The sequence shown here is derived from an EMBL/GenBank/DDBJ whole genome shotgun (WGS) entry which is preliminary data.</text>
</comment>
<dbReference type="InterPro" id="IPR008284">
    <property type="entry name" value="MoCF_biosynth_CS"/>
</dbReference>
<dbReference type="RefSeq" id="WP_323304185.1">
    <property type="nucleotide sequence ID" value="NZ_JAYGHX010000001.1"/>
</dbReference>
<dbReference type="InterPro" id="IPR036425">
    <property type="entry name" value="MoaB/Mog-like_dom_sf"/>
</dbReference>
<dbReference type="Proteomes" id="UP001304461">
    <property type="component" value="Unassembled WGS sequence"/>
</dbReference>
<dbReference type="InterPro" id="IPR036688">
    <property type="entry name" value="MoeA_C_domain_IV_sf"/>
</dbReference>
<comment type="cofactor">
    <cofactor evidence="7">
        <name>Mg(2+)</name>
        <dbReference type="ChEBI" id="CHEBI:18420"/>
    </cofactor>
</comment>
<evidence type="ECO:0000256" key="3">
    <source>
        <dbReference type="ARBA" id="ARBA00010763"/>
    </source>
</evidence>
<evidence type="ECO:0000313" key="10">
    <source>
        <dbReference type="Proteomes" id="UP001304461"/>
    </source>
</evidence>
<dbReference type="Gene3D" id="2.170.190.11">
    <property type="entry name" value="Molybdopterin biosynthesis moea protein, domain 3"/>
    <property type="match status" value="1"/>
</dbReference>
<dbReference type="Pfam" id="PF00994">
    <property type="entry name" value="MoCF_biosynth"/>
    <property type="match status" value="1"/>
</dbReference>
<dbReference type="Gene3D" id="3.40.980.10">
    <property type="entry name" value="MoaB/Mog-like domain"/>
    <property type="match status" value="1"/>
</dbReference>
<dbReference type="Pfam" id="PF03454">
    <property type="entry name" value="MoeA_C"/>
    <property type="match status" value="1"/>
</dbReference>
<dbReference type="Gene3D" id="2.40.340.10">
    <property type="entry name" value="MoeA, C-terminal, domain IV"/>
    <property type="match status" value="1"/>
</dbReference>
<dbReference type="EMBL" id="JAYGHX010000001">
    <property type="protein sequence ID" value="MEA5390066.1"/>
    <property type="molecule type" value="Genomic_DNA"/>
</dbReference>
<evidence type="ECO:0000313" key="9">
    <source>
        <dbReference type="EMBL" id="MEA5390066.1"/>
    </source>
</evidence>